<evidence type="ECO:0000313" key="1">
    <source>
        <dbReference type="EMBL" id="KAJ8942644.1"/>
    </source>
</evidence>
<evidence type="ECO:0000313" key="2">
    <source>
        <dbReference type="Proteomes" id="UP001162162"/>
    </source>
</evidence>
<organism evidence="1 2">
    <name type="scientific">Aromia moschata</name>
    <dbReference type="NCBI Taxonomy" id="1265417"/>
    <lineage>
        <taxon>Eukaryota</taxon>
        <taxon>Metazoa</taxon>
        <taxon>Ecdysozoa</taxon>
        <taxon>Arthropoda</taxon>
        <taxon>Hexapoda</taxon>
        <taxon>Insecta</taxon>
        <taxon>Pterygota</taxon>
        <taxon>Neoptera</taxon>
        <taxon>Endopterygota</taxon>
        <taxon>Coleoptera</taxon>
        <taxon>Polyphaga</taxon>
        <taxon>Cucujiformia</taxon>
        <taxon>Chrysomeloidea</taxon>
        <taxon>Cerambycidae</taxon>
        <taxon>Cerambycinae</taxon>
        <taxon>Callichromatini</taxon>
        <taxon>Aromia</taxon>
    </lineage>
</organism>
<dbReference type="EMBL" id="JAPWTK010000318">
    <property type="protein sequence ID" value="KAJ8942644.1"/>
    <property type="molecule type" value="Genomic_DNA"/>
</dbReference>
<protein>
    <submittedName>
        <fullName evidence="1">Uncharacterized protein</fullName>
    </submittedName>
</protein>
<dbReference type="Proteomes" id="UP001162162">
    <property type="component" value="Unassembled WGS sequence"/>
</dbReference>
<sequence>MYFHNLNVGIQMVLRGPDPSAMNAGASVPPSAGPPYSFYGGYWYPQSYGSGGYMQNYQPYQQYQQYPGGQQYCVMPQQGQWSGPPGQQPNVPVMYGSVQKYPSQ</sequence>
<accession>A0AAV8XVY6</accession>
<proteinExistence type="predicted"/>
<gene>
    <name evidence="1" type="ORF">NQ318_013357</name>
</gene>
<comment type="caution">
    <text evidence="1">The sequence shown here is derived from an EMBL/GenBank/DDBJ whole genome shotgun (WGS) entry which is preliminary data.</text>
</comment>
<keyword evidence="2" id="KW-1185">Reference proteome</keyword>
<dbReference type="AlphaFoldDB" id="A0AAV8XVY6"/>
<name>A0AAV8XVY6_9CUCU</name>
<reference evidence="1" key="1">
    <citation type="journal article" date="2023" name="Insect Mol. Biol.">
        <title>Genome sequencing provides insights into the evolution of gene families encoding plant cell wall-degrading enzymes in longhorned beetles.</title>
        <authorList>
            <person name="Shin N.R."/>
            <person name="Okamura Y."/>
            <person name="Kirsch R."/>
            <person name="Pauchet Y."/>
        </authorList>
    </citation>
    <scope>NUCLEOTIDE SEQUENCE</scope>
    <source>
        <strain evidence="1">AMC_N1</strain>
    </source>
</reference>